<dbReference type="InterPro" id="IPR017871">
    <property type="entry name" value="ABC_transporter-like_CS"/>
</dbReference>
<comment type="subcellular location">
    <subcellularLocation>
        <location evidence="1">Cell inner membrane</location>
        <topology evidence="1">Peripheral membrane protein</topology>
    </subcellularLocation>
</comment>
<dbReference type="GO" id="GO:0016887">
    <property type="term" value="F:ATP hydrolysis activity"/>
    <property type="evidence" value="ECO:0007669"/>
    <property type="project" value="InterPro"/>
</dbReference>
<evidence type="ECO:0000256" key="1">
    <source>
        <dbReference type="ARBA" id="ARBA00004417"/>
    </source>
</evidence>
<sequence length="344" mass="36854">MSGQIGNQPTPPEAEGPLLLDIAEVSKRFPVGKTGWLSGKSHSLVHAVDDVSLTLARGETLGLVGESGCGKSTLVRLLARLTDPTSGSIRFGTRELSAIPAKDFARDPDRARIQIVFQDAGESINPRFTAADAIADPLRQLQGLTGDTLRQKVEEAATLCGLPLELLARFPHQLSGGQRARVGIARAIGPRPDLLVLDEPTAALDVSVQVTILQLLVSLRESLGISYVFVSHDLNVVRLLCDRVVVMYLGRIVEVGPARAVFDAPLHPYTRGLVAAVPRLDGVRADALRLVGDPKSPIDPDPNACRFHGRCPIGTDRCGVEMPELRRFAGGRQAACHYAEEAPA</sequence>
<dbReference type="AlphaFoldDB" id="A0A2W7KBF8"/>
<evidence type="ECO:0000256" key="2">
    <source>
        <dbReference type="ARBA" id="ARBA00005417"/>
    </source>
</evidence>
<evidence type="ECO:0000256" key="3">
    <source>
        <dbReference type="ARBA" id="ARBA00022448"/>
    </source>
</evidence>
<dbReference type="OrthoDB" id="37801at2"/>
<reference evidence="7 8" key="1">
    <citation type="submission" date="2018-06" db="EMBL/GenBank/DDBJ databases">
        <title>Genomic Encyclopedia of Archaeal and Bacterial Type Strains, Phase II (KMG-II): from individual species to whole genera.</title>
        <authorList>
            <person name="Goeker M."/>
        </authorList>
    </citation>
    <scope>NUCLEOTIDE SEQUENCE [LARGE SCALE GENOMIC DNA]</scope>
    <source>
        <strain evidence="7 8">DSM 24525</strain>
    </source>
</reference>
<dbReference type="GO" id="GO:0005886">
    <property type="term" value="C:plasma membrane"/>
    <property type="evidence" value="ECO:0007669"/>
    <property type="project" value="UniProtKB-SubCell"/>
</dbReference>
<dbReference type="GO" id="GO:0005524">
    <property type="term" value="F:ATP binding"/>
    <property type="evidence" value="ECO:0007669"/>
    <property type="project" value="UniProtKB-KW"/>
</dbReference>
<comment type="similarity">
    <text evidence="2">Belongs to the ABC transporter superfamily.</text>
</comment>
<evidence type="ECO:0000313" key="7">
    <source>
        <dbReference type="EMBL" id="PZW44950.1"/>
    </source>
</evidence>
<gene>
    <name evidence="7" type="ORF">C8P66_113117</name>
</gene>
<dbReference type="PANTHER" id="PTHR43776">
    <property type="entry name" value="TRANSPORT ATP-BINDING PROTEIN"/>
    <property type="match status" value="1"/>
</dbReference>
<dbReference type="GO" id="GO:0055085">
    <property type="term" value="P:transmembrane transport"/>
    <property type="evidence" value="ECO:0007669"/>
    <property type="project" value="UniProtKB-ARBA"/>
</dbReference>
<evidence type="ECO:0000256" key="4">
    <source>
        <dbReference type="ARBA" id="ARBA00022741"/>
    </source>
</evidence>
<accession>A0A2W7KBF8</accession>
<proteinExistence type="inferred from homology"/>
<dbReference type="SUPFAM" id="SSF52540">
    <property type="entry name" value="P-loop containing nucleoside triphosphate hydrolases"/>
    <property type="match status" value="1"/>
</dbReference>
<protein>
    <submittedName>
        <fullName evidence="7">Oligopeptide/dipeptide ABC transporter ATP-binding protein</fullName>
    </submittedName>
</protein>
<dbReference type="InterPro" id="IPR050319">
    <property type="entry name" value="ABC_transp_ATP-bind"/>
</dbReference>
<dbReference type="InterPro" id="IPR027417">
    <property type="entry name" value="P-loop_NTPase"/>
</dbReference>
<organism evidence="7 8">
    <name type="scientific">Humitalea rosea</name>
    <dbReference type="NCBI Taxonomy" id="990373"/>
    <lineage>
        <taxon>Bacteria</taxon>
        <taxon>Pseudomonadati</taxon>
        <taxon>Pseudomonadota</taxon>
        <taxon>Alphaproteobacteria</taxon>
        <taxon>Acetobacterales</taxon>
        <taxon>Roseomonadaceae</taxon>
        <taxon>Humitalea</taxon>
    </lineage>
</organism>
<dbReference type="Pfam" id="PF08352">
    <property type="entry name" value="oligo_HPY"/>
    <property type="match status" value="1"/>
</dbReference>
<dbReference type="InterPro" id="IPR003593">
    <property type="entry name" value="AAA+_ATPase"/>
</dbReference>
<dbReference type="CDD" id="cd03257">
    <property type="entry name" value="ABC_NikE_OppD_transporters"/>
    <property type="match status" value="1"/>
</dbReference>
<dbReference type="Proteomes" id="UP000249688">
    <property type="component" value="Unassembled WGS sequence"/>
</dbReference>
<evidence type="ECO:0000256" key="5">
    <source>
        <dbReference type="ARBA" id="ARBA00022840"/>
    </source>
</evidence>
<dbReference type="Pfam" id="PF00005">
    <property type="entry name" value="ABC_tran"/>
    <property type="match status" value="1"/>
</dbReference>
<keyword evidence="3" id="KW-0813">Transport</keyword>
<keyword evidence="8" id="KW-1185">Reference proteome</keyword>
<comment type="caution">
    <text evidence="7">The sequence shown here is derived from an EMBL/GenBank/DDBJ whole genome shotgun (WGS) entry which is preliminary data.</text>
</comment>
<dbReference type="PROSITE" id="PS00211">
    <property type="entry name" value="ABC_TRANSPORTER_1"/>
    <property type="match status" value="1"/>
</dbReference>
<dbReference type="PROSITE" id="PS50893">
    <property type="entry name" value="ABC_TRANSPORTER_2"/>
    <property type="match status" value="1"/>
</dbReference>
<keyword evidence="4" id="KW-0547">Nucleotide-binding</keyword>
<dbReference type="InterPro" id="IPR003439">
    <property type="entry name" value="ABC_transporter-like_ATP-bd"/>
</dbReference>
<evidence type="ECO:0000259" key="6">
    <source>
        <dbReference type="PROSITE" id="PS50893"/>
    </source>
</evidence>
<dbReference type="EMBL" id="QKYU01000013">
    <property type="protein sequence ID" value="PZW44950.1"/>
    <property type="molecule type" value="Genomic_DNA"/>
</dbReference>
<name>A0A2W7KBF8_9PROT</name>
<dbReference type="RefSeq" id="WP_111398666.1">
    <property type="nucleotide sequence ID" value="NZ_QKYU01000013.1"/>
</dbReference>
<dbReference type="PANTHER" id="PTHR43776:SF7">
    <property type="entry name" value="D,D-DIPEPTIDE TRANSPORT ATP-BINDING PROTEIN DDPF-RELATED"/>
    <property type="match status" value="1"/>
</dbReference>
<dbReference type="SMART" id="SM00382">
    <property type="entry name" value="AAA"/>
    <property type="match status" value="1"/>
</dbReference>
<dbReference type="InterPro" id="IPR013563">
    <property type="entry name" value="Oligopep_ABC_C"/>
</dbReference>
<dbReference type="GO" id="GO:0015833">
    <property type="term" value="P:peptide transport"/>
    <property type="evidence" value="ECO:0007669"/>
    <property type="project" value="InterPro"/>
</dbReference>
<dbReference type="Gene3D" id="3.40.50.300">
    <property type="entry name" value="P-loop containing nucleotide triphosphate hydrolases"/>
    <property type="match status" value="1"/>
</dbReference>
<dbReference type="NCBIfam" id="TIGR01727">
    <property type="entry name" value="oligo_HPY"/>
    <property type="match status" value="1"/>
</dbReference>
<feature type="domain" description="ABC transporter" evidence="6">
    <location>
        <begin position="20"/>
        <end position="274"/>
    </location>
</feature>
<evidence type="ECO:0000313" key="8">
    <source>
        <dbReference type="Proteomes" id="UP000249688"/>
    </source>
</evidence>
<keyword evidence="5 7" id="KW-0067">ATP-binding</keyword>